<feature type="transmembrane region" description="Helical" evidence="7">
    <location>
        <begin position="169"/>
        <end position="192"/>
    </location>
</feature>
<keyword evidence="4 7" id="KW-1133">Transmembrane helix</keyword>
<proteinExistence type="inferred from homology"/>
<feature type="transmembrane region" description="Helical" evidence="7">
    <location>
        <begin position="311"/>
        <end position="332"/>
    </location>
</feature>
<dbReference type="OrthoDB" id="3639251at2759"/>
<dbReference type="GO" id="GO:0022857">
    <property type="term" value="F:transmembrane transporter activity"/>
    <property type="evidence" value="ECO:0007669"/>
    <property type="project" value="InterPro"/>
</dbReference>
<evidence type="ECO:0000256" key="4">
    <source>
        <dbReference type="ARBA" id="ARBA00022989"/>
    </source>
</evidence>
<feature type="domain" description="Major facilitator superfamily (MFS) profile" evidence="8">
    <location>
        <begin position="13"/>
        <end position="426"/>
    </location>
</feature>
<dbReference type="EMBL" id="FN653020">
    <property type="protein sequence ID" value="CBY23274.1"/>
    <property type="molecule type" value="Genomic_DNA"/>
</dbReference>
<dbReference type="PANTHER" id="PTHR23505">
    <property type="entry name" value="SPINSTER"/>
    <property type="match status" value="1"/>
</dbReference>
<evidence type="ECO:0000256" key="2">
    <source>
        <dbReference type="ARBA" id="ARBA00022448"/>
    </source>
</evidence>
<dbReference type="InParanoid" id="E4X0H5"/>
<dbReference type="InterPro" id="IPR044770">
    <property type="entry name" value="MFS_spinster-like"/>
</dbReference>
<keyword evidence="3 7" id="KW-0812">Transmembrane</keyword>
<comment type="subcellular location">
    <subcellularLocation>
        <location evidence="1">Membrane</location>
        <topology evidence="1">Multi-pass membrane protein</topology>
    </subcellularLocation>
</comment>
<evidence type="ECO:0000256" key="5">
    <source>
        <dbReference type="ARBA" id="ARBA00023136"/>
    </source>
</evidence>
<feature type="transmembrane region" description="Helical" evidence="7">
    <location>
        <begin position="147"/>
        <end position="163"/>
    </location>
</feature>
<name>E4X0H5_OIKDI</name>
<feature type="transmembrane region" description="Helical" evidence="7">
    <location>
        <begin position="276"/>
        <end position="299"/>
    </location>
</feature>
<dbReference type="SUPFAM" id="SSF103473">
    <property type="entry name" value="MFS general substrate transporter"/>
    <property type="match status" value="1"/>
</dbReference>
<feature type="transmembrane region" description="Helical" evidence="7">
    <location>
        <begin position="111"/>
        <end position="135"/>
    </location>
</feature>
<dbReference type="Proteomes" id="UP000001307">
    <property type="component" value="Unassembled WGS sequence"/>
</dbReference>
<comment type="similarity">
    <text evidence="6">Belongs to the major facilitator superfamily. Spinster (TC 2.A.1.49) family.</text>
</comment>
<keyword evidence="2" id="KW-0813">Transport</keyword>
<dbReference type="PROSITE" id="PS50850">
    <property type="entry name" value="MFS"/>
    <property type="match status" value="1"/>
</dbReference>
<feature type="transmembrane region" description="Helical" evidence="7">
    <location>
        <begin position="399"/>
        <end position="425"/>
    </location>
</feature>
<feature type="transmembrane region" description="Helical" evidence="7">
    <location>
        <begin position="56"/>
        <end position="75"/>
    </location>
</feature>
<dbReference type="InterPro" id="IPR036259">
    <property type="entry name" value="MFS_trans_sf"/>
</dbReference>
<dbReference type="AlphaFoldDB" id="E4X0H5"/>
<dbReference type="GO" id="GO:0016020">
    <property type="term" value="C:membrane"/>
    <property type="evidence" value="ECO:0007669"/>
    <property type="project" value="UniProtKB-SubCell"/>
</dbReference>
<sequence>MTIWQPMMNSKELAAATGTGGFRNLDENGNLVQNGTTCTAPECQCVFENEEPMQMIFTVLYVIPVSISTIFFGYAADSRFRLFFFASSMVVLASSQFLFPMAKSFAKLATIRVIGGLAEGCTQPISMVIINFLFVKNTSKAMGIFNWAMYLGYALTIALASFTKNSFYWSYYIIGICCGASAIAVFVIGKFIPKIENDNNKDDEEEAKLKEAETLEQLENISWRENTFKIARVAGKPATILIFVGGLFRHTAGYTLGINQVDYFSNYKEFENAELYLFWCPILAGVAGAFIGGFLTDWIKKNKSFSGSKGALFILFISQFLGAPLMAIVLSINPPYCFVLLYIAYFFLEMWFGIFLVAFSSLFDSSIQGKAIGYTLFIMRIVCGNLPSLIVKIKVYVSYHYAMLIMIPGFQFISAIFFLAAFFSVKNESSA</sequence>
<evidence type="ECO:0000256" key="3">
    <source>
        <dbReference type="ARBA" id="ARBA00022692"/>
    </source>
</evidence>
<evidence type="ECO:0000256" key="6">
    <source>
        <dbReference type="ARBA" id="ARBA00024338"/>
    </source>
</evidence>
<evidence type="ECO:0000259" key="8">
    <source>
        <dbReference type="PROSITE" id="PS50850"/>
    </source>
</evidence>
<organism evidence="9">
    <name type="scientific">Oikopleura dioica</name>
    <name type="common">Tunicate</name>
    <dbReference type="NCBI Taxonomy" id="34765"/>
    <lineage>
        <taxon>Eukaryota</taxon>
        <taxon>Metazoa</taxon>
        <taxon>Chordata</taxon>
        <taxon>Tunicata</taxon>
        <taxon>Appendicularia</taxon>
        <taxon>Copelata</taxon>
        <taxon>Oikopleuridae</taxon>
        <taxon>Oikopleura</taxon>
    </lineage>
</organism>
<gene>
    <name evidence="9" type="ORF">GSOID_T00015209001</name>
</gene>
<dbReference type="InterPro" id="IPR011701">
    <property type="entry name" value="MFS"/>
</dbReference>
<accession>E4X0H5</accession>
<feature type="transmembrane region" description="Helical" evidence="7">
    <location>
        <begin position="82"/>
        <end position="99"/>
    </location>
</feature>
<feature type="transmembrane region" description="Helical" evidence="7">
    <location>
        <begin position="338"/>
        <end position="359"/>
    </location>
</feature>
<reference evidence="9" key="1">
    <citation type="journal article" date="2010" name="Science">
        <title>Plasticity of animal genome architecture unmasked by rapid evolution of a pelagic tunicate.</title>
        <authorList>
            <person name="Denoeud F."/>
            <person name="Henriet S."/>
            <person name="Mungpakdee S."/>
            <person name="Aury J.M."/>
            <person name="Da Silva C."/>
            <person name="Brinkmann H."/>
            <person name="Mikhaleva J."/>
            <person name="Olsen L.C."/>
            <person name="Jubin C."/>
            <person name="Canestro C."/>
            <person name="Bouquet J.M."/>
            <person name="Danks G."/>
            <person name="Poulain J."/>
            <person name="Campsteijn C."/>
            <person name="Adamski M."/>
            <person name="Cross I."/>
            <person name="Yadetie F."/>
            <person name="Muffato M."/>
            <person name="Louis A."/>
            <person name="Butcher S."/>
            <person name="Tsagkogeorga G."/>
            <person name="Konrad A."/>
            <person name="Singh S."/>
            <person name="Jensen M.F."/>
            <person name="Cong E.H."/>
            <person name="Eikeseth-Otteraa H."/>
            <person name="Noel B."/>
            <person name="Anthouard V."/>
            <person name="Porcel B.M."/>
            <person name="Kachouri-Lafond R."/>
            <person name="Nishino A."/>
            <person name="Ugolini M."/>
            <person name="Chourrout P."/>
            <person name="Nishida H."/>
            <person name="Aasland R."/>
            <person name="Huzurbazar S."/>
            <person name="Westhof E."/>
            <person name="Delsuc F."/>
            <person name="Lehrach H."/>
            <person name="Reinhardt R."/>
            <person name="Weissenbach J."/>
            <person name="Roy S.W."/>
            <person name="Artiguenave F."/>
            <person name="Postlethwait J.H."/>
            <person name="Manak J.R."/>
            <person name="Thompson E.M."/>
            <person name="Jaillon O."/>
            <person name="Du Pasquier L."/>
            <person name="Boudinot P."/>
            <person name="Liberles D.A."/>
            <person name="Volff J.N."/>
            <person name="Philippe H."/>
            <person name="Lenhard B."/>
            <person name="Roest Crollius H."/>
            <person name="Wincker P."/>
            <person name="Chourrout D."/>
        </authorList>
    </citation>
    <scope>NUCLEOTIDE SEQUENCE [LARGE SCALE GENOMIC DNA]</scope>
</reference>
<dbReference type="InterPro" id="IPR020846">
    <property type="entry name" value="MFS_dom"/>
</dbReference>
<dbReference type="Pfam" id="PF07690">
    <property type="entry name" value="MFS_1"/>
    <property type="match status" value="1"/>
</dbReference>
<keyword evidence="10" id="KW-1185">Reference proteome</keyword>
<protein>
    <recommendedName>
        <fullName evidence="8">Major facilitator superfamily (MFS) profile domain-containing protein</fullName>
    </recommendedName>
</protein>
<dbReference type="PANTHER" id="PTHR23505:SF96">
    <property type="entry name" value="LP14756P"/>
    <property type="match status" value="1"/>
</dbReference>
<evidence type="ECO:0000256" key="7">
    <source>
        <dbReference type="SAM" id="Phobius"/>
    </source>
</evidence>
<evidence type="ECO:0000313" key="10">
    <source>
        <dbReference type="Proteomes" id="UP000001307"/>
    </source>
</evidence>
<feature type="transmembrane region" description="Helical" evidence="7">
    <location>
        <begin position="371"/>
        <end position="393"/>
    </location>
</feature>
<evidence type="ECO:0000256" key="1">
    <source>
        <dbReference type="ARBA" id="ARBA00004141"/>
    </source>
</evidence>
<dbReference type="Gene3D" id="1.20.1250.20">
    <property type="entry name" value="MFS general substrate transporter like domains"/>
    <property type="match status" value="1"/>
</dbReference>
<keyword evidence="5 7" id="KW-0472">Membrane</keyword>
<evidence type="ECO:0000313" key="9">
    <source>
        <dbReference type="EMBL" id="CBY23274.1"/>
    </source>
</evidence>